<dbReference type="Gene3D" id="2.20.25.110">
    <property type="entry name" value="S-adenosyl-L-methionine-dependent methyltransferases"/>
    <property type="match status" value="1"/>
</dbReference>
<evidence type="ECO:0000313" key="3">
    <source>
        <dbReference type="Proteomes" id="UP000232323"/>
    </source>
</evidence>
<reference evidence="2 3" key="1">
    <citation type="submission" date="2017-08" db="EMBL/GenBank/DDBJ databases">
        <title>Acidophilic green algal genome provides insights into adaptation to an acidic environment.</title>
        <authorList>
            <person name="Hirooka S."/>
            <person name="Hirose Y."/>
            <person name="Kanesaki Y."/>
            <person name="Higuchi S."/>
            <person name="Fujiwara T."/>
            <person name="Onuma R."/>
            <person name="Era A."/>
            <person name="Ohbayashi R."/>
            <person name="Uzuka A."/>
            <person name="Nozaki H."/>
            <person name="Yoshikawa H."/>
            <person name="Miyagishima S.Y."/>
        </authorList>
    </citation>
    <scope>NUCLEOTIDE SEQUENCE [LARGE SCALE GENOMIC DNA]</scope>
    <source>
        <strain evidence="2 3">NIES-2499</strain>
    </source>
</reference>
<sequence length="343" mass="38126">MLSRQAGGLICRNRLVIDVRTCRIIYNHSSTSVKAHAEGNAATSTSSPFQYTLSKEPKTLYDHPELYEMAFSYRDIKKEVSFLRDVYSKHSEGSLLQNVLELGCGPALHSSGLARTPGISRVVALDINDEMLKYAQWRYEQAGGKISLPKPKKGFAPPALSSPLSLVQGDMSTFDLKGKGSFDMIMCWLGTFSHLLENDQASQCFQRVAEHLRPGGLLILELAHPGDLFDGTYIIGDGGKEVWEVPLGETRKLLVEWGAEFDNFDPVTQILHRTVSVNILNGDSVELGMEEVVMQRQYTVQEIKFLAQGNGLQLLELYGETDLGVDLSHEEAYRMIAVLKKPS</sequence>
<dbReference type="CDD" id="cd02440">
    <property type="entry name" value="AdoMet_MTases"/>
    <property type="match status" value="1"/>
</dbReference>
<dbReference type="InterPro" id="IPR029063">
    <property type="entry name" value="SAM-dependent_MTases_sf"/>
</dbReference>
<dbReference type="STRING" id="1157962.A0A250XHI8"/>
<protein>
    <recommendedName>
        <fullName evidence="1">Methyltransferase type 11 domain-containing protein</fullName>
    </recommendedName>
</protein>
<comment type="caution">
    <text evidence="2">The sequence shown here is derived from an EMBL/GenBank/DDBJ whole genome shotgun (WGS) entry which is preliminary data.</text>
</comment>
<name>A0A250XHI8_9CHLO</name>
<dbReference type="InterPro" id="IPR013216">
    <property type="entry name" value="Methyltransf_11"/>
</dbReference>
<dbReference type="EMBL" id="BEGY01000082">
    <property type="protein sequence ID" value="GAX82531.1"/>
    <property type="molecule type" value="Genomic_DNA"/>
</dbReference>
<dbReference type="GO" id="GO:0008757">
    <property type="term" value="F:S-adenosylmethionine-dependent methyltransferase activity"/>
    <property type="evidence" value="ECO:0007669"/>
    <property type="project" value="InterPro"/>
</dbReference>
<evidence type="ECO:0000313" key="2">
    <source>
        <dbReference type="EMBL" id="GAX82531.1"/>
    </source>
</evidence>
<dbReference type="PANTHER" id="PTHR43591">
    <property type="entry name" value="METHYLTRANSFERASE"/>
    <property type="match status" value="1"/>
</dbReference>
<dbReference type="Gene3D" id="3.40.50.150">
    <property type="entry name" value="Vaccinia Virus protein VP39"/>
    <property type="match status" value="1"/>
</dbReference>
<dbReference type="OrthoDB" id="66144at2759"/>
<dbReference type="Proteomes" id="UP000232323">
    <property type="component" value="Unassembled WGS sequence"/>
</dbReference>
<organism evidence="2 3">
    <name type="scientific">Chlamydomonas eustigma</name>
    <dbReference type="NCBI Taxonomy" id="1157962"/>
    <lineage>
        <taxon>Eukaryota</taxon>
        <taxon>Viridiplantae</taxon>
        <taxon>Chlorophyta</taxon>
        <taxon>core chlorophytes</taxon>
        <taxon>Chlorophyceae</taxon>
        <taxon>CS clade</taxon>
        <taxon>Chlamydomonadales</taxon>
        <taxon>Chlamydomonadaceae</taxon>
        <taxon>Chlamydomonas</taxon>
    </lineage>
</organism>
<accession>A0A250XHI8</accession>
<dbReference type="AlphaFoldDB" id="A0A250XHI8"/>
<gene>
    <name evidence="2" type="ORF">CEUSTIGMA_g9958.t1</name>
</gene>
<keyword evidence="3" id="KW-1185">Reference proteome</keyword>
<feature type="domain" description="Methyltransferase type 11" evidence="1">
    <location>
        <begin position="100"/>
        <end position="220"/>
    </location>
</feature>
<dbReference type="PANTHER" id="PTHR43591:SF110">
    <property type="entry name" value="RHODANESE DOMAIN-CONTAINING PROTEIN"/>
    <property type="match status" value="1"/>
</dbReference>
<proteinExistence type="predicted"/>
<dbReference type="SUPFAM" id="SSF53335">
    <property type="entry name" value="S-adenosyl-L-methionine-dependent methyltransferases"/>
    <property type="match status" value="1"/>
</dbReference>
<dbReference type="Pfam" id="PF08241">
    <property type="entry name" value="Methyltransf_11"/>
    <property type="match status" value="1"/>
</dbReference>
<evidence type="ECO:0000259" key="1">
    <source>
        <dbReference type="Pfam" id="PF08241"/>
    </source>
</evidence>